<evidence type="ECO:0000313" key="1">
    <source>
        <dbReference type="WBParaSite" id="HPLM_0000613001-mRNA-1"/>
    </source>
</evidence>
<name>A0A0N4W7L3_HAEPC</name>
<reference evidence="1" key="1">
    <citation type="submission" date="2017-02" db="UniProtKB">
        <authorList>
            <consortium name="WormBaseParasite"/>
        </authorList>
    </citation>
    <scope>IDENTIFICATION</scope>
</reference>
<dbReference type="AlphaFoldDB" id="A0A0N4W7L3"/>
<organism evidence="1">
    <name type="scientific">Haemonchus placei</name>
    <name type="common">Barber's pole worm</name>
    <dbReference type="NCBI Taxonomy" id="6290"/>
    <lineage>
        <taxon>Eukaryota</taxon>
        <taxon>Metazoa</taxon>
        <taxon>Ecdysozoa</taxon>
        <taxon>Nematoda</taxon>
        <taxon>Chromadorea</taxon>
        <taxon>Rhabditida</taxon>
        <taxon>Rhabditina</taxon>
        <taxon>Rhabditomorpha</taxon>
        <taxon>Strongyloidea</taxon>
        <taxon>Trichostrongylidae</taxon>
        <taxon>Haemonchus</taxon>
    </lineage>
</organism>
<sequence>LEMTSAGVTYEDGTSIVGALVPMQSDWRTAVHTPSEERAIFQPFSLKERINIYSKPTSCCSQFNLSSPLAIFGHFS</sequence>
<dbReference type="WBParaSite" id="HPLM_0000613001-mRNA-1">
    <property type="protein sequence ID" value="HPLM_0000613001-mRNA-1"/>
    <property type="gene ID" value="HPLM_0000613001"/>
</dbReference>
<proteinExistence type="predicted"/>
<accession>A0A0N4W7L3</accession>
<protein>
    <submittedName>
        <fullName evidence="1">Cupin type-1 domain-containing protein</fullName>
    </submittedName>
</protein>